<proteinExistence type="predicted"/>
<sequence>MALTDGPWLAHGRMSHGDADVRSRGEASGDKSSCWDAATATCNEIKLDGGSISDDDVSHHVEHPWNFLGVDRLGCFLLPKRSV</sequence>
<evidence type="ECO:0000256" key="1">
    <source>
        <dbReference type="SAM" id="MobiDB-lite"/>
    </source>
</evidence>
<feature type="compositionally biased region" description="Basic and acidic residues" evidence="1">
    <location>
        <begin position="15"/>
        <end position="29"/>
    </location>
</feature>
<evidence type="ECO:0000313" key="3">
    <source>
        <dbReference type="Proteomes" id="UP000026962"/>
    </source>
</evidence>
<dbReference type="Gramene" id="OPUNC12G01090.1">
    <property type="protein sequence ID" value="OPUNC12G01090.1"/>
    <property type="gene ID" value="OPUNC12G01090"/>
</dbReference>
<keyword evidence="3" id="KW-1185">Reference proteome</keyword>
<organism evidence="2">
    <name type="scientific">Oryza punctata</name>
    <name type="common">Red rice</name>
    <dbReference type="NCBI Taxonomy" id="4537"/>
    <lineage>
        <taxon>Eukaryota</taxon>
        <taxon>Viridiplantae</taxon>
        <taxon>Streptophyta</taxon>
        <taxon>Embryophyta</taxon>
        <taxon>Tracheophyta</taxon>
        <taxon>Spermatophyta</taxon>
        <taxon>Magnoliopsida</taxon>
        <taxon>Liliopsida</taxon>
        <taxon>Poales</taxon>
        <taxon>Poaceae</taxon>
        <taxon>BOP clade</taxon>
        <taxon>Oryzoideae</taxon>
        <taxon>Oryzeae</taxon>
        <taxon>Oryzinae</taxon>
        <taxon>Oryza</taxon>
    </lineage>
</organism>
<protein>
    <submittedName>
        <fullName evidence="2">Uncharacterized protein</fullName>
    </submittedName>
</protein>
<dbReference type="Proteomes" id="UP000026962">
    <property type="component" value="Chromosome 12"/>
</dbReference>
<name>A0A0E0MIZ5_ORYPU</name>
<evidence type="ECO:0000313" key="2">
    <source>
        <dbReference type="EnsemblPlants" id="OPUNC12G01090.1"/>
    </source>
</evidence>
<reference evidence="2" key="2">
    <citation type="submission" date="2018-05" db="EMBL/GenBank/DDBJ databases">
        <title>OpunRS2 (Oryza punctata Reference Sequence Version 2).</title>
        <authorList>
            <person name="Zhang J."/>
            <person name="Kudrna D."/>
            <person name="Lee S."/>
            <person name="Talag J."/>
            <person name="Welchert J."/>
            <person name="Wing R.A."/>
        </authorList>
    </citation>
    <scope>NUCLEOTIDE SEQUENCE [LARGE SCALE GENOMIC DNA]</scope>
</reference>
<dbReference type="EnsemblPlants" id="OPUNC12G01090.1">
    <property type="protein sequence ID" value="OPUNC12G01090.1"/>
    <property type="gene ID" value="OPUNC12G01090"/>
</dbReference>
<feature type="region of interest" description="Disordered" evidence="1">
    <location>
        <begin position="1"/>
        <end position="32"/>
    </location>
</feature>
<accession>A0A0E0MIZ5</accession>
<reference evidence="2" key="1">
    <citation type="submission" date="2015-04" db="UniProtKB">
        <authorList>
            <consortium name="EnsemblPlants"/>
        </authorList>
    </citation>
    <scope>IDENTIFICATION</scope>
</reference>
<dbReference type="HOGENOM" id="CLU_2546537_0_0_1"/>
<dbReference type="AlphaFoldDB" id="A0A0E0MIZ5"/>